<comment type="subunit">
    <text evidence="7">Part of the 30S ribosomal subunit. Forms a loose heterodimer with protein S19. Forms two bridges to the 50S subunit in the 70S ribosome.</text>
</comment>
<evidence type="ECO:0000313" key="11">
    <source>
        <dbReference type="Proteomes" id="UP000637578"/>
    </source>
</evidence>
<proteinExistence type="inferred from homology"/>
<dbReference type="GO" id="GO:0015935">
    <property type="term" value="C:small ribosomal subunit"/>
    <property type="evidence" value="ECO:0007669"/>
    <property type="project" value="TreeGrafter"/>
</dbReference>
<dbReference type="FunFam" id="4.10.910.10:FF:000001">
    <property type="entry name" value="30S ribosomal protein S13"/>
    <property type="match status" value="1"/>
</dbReference>
<dbReference type="NCBIfam" id="TIGR03631">
    <property type="entry name" value="uS13_bact"/>
    <property type="match status" value="1"/>
</dbReference>
<keyword evidence="4 7" id="KW-0689">Ribosomal protein</keyword>
<gene>
    <name evidence="7 10" type="primary">rpsM</name>
    <name evidence="10" type="ORF">GCM10012275_23240</name>
</gene>
<dbReference type="GO" id="GO:0006412">
    <property type="term" value="P:translation"/>
    <property type="evidence" value="ECO:0007669"/>
    <property type="project" value="UniProtKB-UniRule"/>
</dbReference>
<keyword evidence="3 7" id="KW-0694">RNA-binding</keyword>
<dbReference type="EMBL" id="BMMK01000009">
    <property type="protein sequence ID" value="GGM51704.1"/>
    <property type="molecule type" value="Genomic_DNA"/>
</dbReference>
<name>A0A8J3FTS4_9PSEU</name>
<comment type="similarity">
    <text evidence="1 7 8">Belongs to the universal ribosomal protein uS13 family.</text>
</comment>
<feature type="region of interest" description="Disordered" evidence="9">
    <location>
        <begin position="97"/>
        <end position="126"/>
    </location>
</feature>
<accession>A0A8J3FTS4</accession>
<dbReference type="Gene3D" id="1.10.8.50">
    <property type="match status" value="1"/>
</dbReference>
<dbReference type="PANTHER" id="PTHR10871:SF1">
    <property type="entry name" value="SMALL RIBOSOMAL SUBUNIT PROTEIN US13M"/>
    <property type="match status" value="1"/>
</dbReference>
<dbReference type="AlphaFoldDB" id="A0A8J3FTS4"/>
<evidence type="ECO:0000313" key="10">
    <source>
        <dbReference type="EMBL" id="GGM51704.1"/>
    </source>
</evidence>
<keyword evidence="2 7" id="KW-0699">rRNA-binding</keyword>
<evidence type="ECO:0000256" key="2">
    <source>
        <dbReference type="ARBA" id="ARBA00022730"/>
    </source>
</evidence>
<dbReference type="RefSeq" id="WP_189056841.1">
    <property type="nucleotide sequence ID" value="NZ_BMMK01000009.1"/>
</dbReference>
<dbReference type="InterPro" id="IPR001892">
    <property type="entry name" value="Ribosomal_uS13"/>
</dbReference>
<evidence type="ECO:0000256" key="5">
    <source>
        <dbReference type="ARBA" id="ARBA00023274"/>
    </source>
</evidence>
<dbReference type="PIRSF" id="PIRSF002134">
    <property type="entry name" value="Ribosomal_S13"/>
    <property type="match status" value="1"/>
</dbReference>
<evidence type="ECO:0000256" key="8">
    <source>
        <dbReference type="RuleBase" id="RU003830"/>
    </source>
</evidence>
<keyword evidence="7" id="KW-0820">tRNA-binding</keyword>
<comment type="function">
    <text evidence="7">Located at the top of the head of the 30S subunit, it contacts several helices of the 16S rRNA. In the 70S ribosome it contacts the 23S rRNA (bridge B1a) and protein L5 of the 50S subunit (bridge B1b), connecting the 2 subunits; these bridges are implicated in subunit movement. Contacts the tRNAs in the A and P-sites.</text>
</comment>
<dbReference type="FunFam" id="1.10.8.50:FF:000001">
    <property type="entry name" value="30S ribosomal protein S13"/>
    <property type="match status" value="1"/>
</dbReference>
<organism evidence="10 11">
    <name type="scientific">Longimycelium tulufanense</name>
    <dbReference type="NCBI Taxonomy" id="907463"/>
    <lineage>
        <taxon>Bacteria</taxon>
        <taxon>Bacillati</taxon>
        <taxon>Actinomycetota</taxon>
        <taxon>Actinomycetes</taxon>
        <taxon>Pseudonocardiales</taxon>
        <taxon>Pseudonocardiaceae</taxon>
        <taxon>Longimycelium</taxon>
    </lineage>
</organism>
<dbReference type="InterPro" id="IPR027437">
    <property type="entry name" value="Rbsml_uS13_C"/>
</dbReference>
<evidence type="ECO:0000256" key="1">
    <source>
        <dbReference type="ARBA" id="ARBA00008080"/>
    </source>
</evidence>
<reference evidence="10" key="2">
    <citation type="submission" date="2020-09" db="EMBL/GenBank/DDBJ databases">
        <authorList>
            <person name="Sun Q."/>
            <person name="Zhou Y."/>
        </authorList>
    </citation>
    <scope>NUCLEOTIDE SEQUENCE</scope>
    <source>
        <strain evidence="10">CGMCC 4.5737</strain>
    </source>
</reference>
<keyword evidence="5 7" id="KW-0687">Ribonucleoprotein</keyword>
<dbReference type="GO" id="GO:0019843">
    <property type="term" value="F:rRNA binding"/>
    <property type="evidence" value="ECO:0007669"/>
    <property type="project" value="UniProtKB-UniRule"/>
</dbReference>
<dbReference type="PROSITE" id="PS50159">
    <property type="entry name" value="RIBOSOMAL_S13_2"/>
    <property type="match status" value="1"/>
</dbReference>
<sequence length="126" mass="14426">MARVSGVDLPREKRMEIALTYIFGIGKTRSKEILTATGINPDLRARDLTDDDVTKLRDFIENNYKVEGDLRREVQADIRRKIEIGCYQGLRWRRGLPVRGQRTKTNARTRKGPKKTVAGKKKAGKK</sequence>
<comment type="caution">
    <text evidence="10">The sequence shown here is derived from an EMBL/GenBank/DDBJ whole genome shotgun (WGS) entry which is preliminary data.</text>
</comment>
<dbReference type="Pfam" id="PF00416">
    <property type="entry name" value="Ribosomal_S13"/>
    <property type="match status" value="1"/>
</dbReference>
<dbReference type="Proteomes" id="UP000637578">
    <property type="component" value="Unassembled WGS sequence"/>
</dbReference>
<evidence type="ECO:0000256" key="7">
    <source>
        <dbReference type="HAMAP-Rule" id="MF_01315"/>
    </source>
</evidence>
<reference evidence="10" key="1">
    <citation type="journal article" date="2014" name="Int. J. Syst. Evol. Microbiol.">
        <title>Complete genome sequence of Corynebacterium casei LMG S-19264T (=DSM 44701T), isolated from a smear-ripened cheese.</title>
        <authorList>
            <consortium name="US DOE Joint Genome Institute (JGI-PGF)"/>
            <person name="Walter F."/>
            <person name="Albersmeier A."/>
            <person name="Kalinowski J."/>
            <person name="Ruckert C."/>
        </authorList>
    </citation>
    <scope>NUCLEOTIDE SEQUENCE</scope>
    <source>
        <strain evidence="10">CGMCC 4.5737</strain>
    </source>
</reference>
<keyword evidence="11" id="KW-1185">Reference proteome</keyword>
<dbReference type="Gene3D" id="4.10.910.10">
    <property type="entry name" value="30s ribosomal protein s13, domain 2"/>
    <property type="match status" value="1"/>
</dbReference>
<dbReference type="GO" id="GO:0003735">
    <property type="term" value="F:structural constituent of ribosome"/>
    <property type="evidence" value="ECO:0007669"/>
    <property type="project" value="InterPro"/>
</dbReference>
<evidence type="ECO:0000256" key="6">
    <source>
        <dbReference type="ARBA" id="ARBA00035166"/>
    </source>
</evidence>
<dbReference type="HAMAP" id="MF_01315">
    <property type="entry name" value="Ribosomal_uS13"/>
    <property type="match status" value="1"/>
</dbReference>
<dbReference type="GO" id="GO:0000049">
    <property type="term" value="F:tRNA binding"/>
    <property type="evidence" value="ECO:0007669"/>
    <property type="project" value="UniProtKB-UniRule"/>
</dbReference>
<dbReference type="InterPro" id="IPR019980">
    <property type="entry name" value="Ribosomal_uS13_bac-type"/>
</dbReference>
<dbReference type="InterPro" id="IPR010979">
    <property type="entry name" value="Ribosomal_uS13-like_H2TH"/>
</dbReference>
<evidence type="ECO:0000256" key="3">
    <source>
        <dbReference type="ARBA" id="ARBA00022884"/>
    </source>
</evidence>
<evidence type="ECO:0000256" key="4">
    <source>
        <dbReference type="ARBA" id="ARBA00022980"/>
    </source>
</evidence>
<dbReference type="PANTHER" id="PTHR10871">
    <property type="entry name" value="30S RIBOSOMAL PROTEIN S13/40S RIBOSOMAL PROTEIN S18"/>
    <property type="match status" value="1"/>
</dbReference>
<evidence type="ECO:0000256" key="9">
    <source>
        <dbReference type="SAM" id="MobiDB-lite"/>
    </source>
</evidence>
<dbReference type="GO" id="GO:0005829">
    <property type="term" value="C:cytosol"/>
    <property type="evidence" value="ECO:0007669"/>
    <property type="project" value="TreeGrafter"/>
</dbReference>
<protein>
    <recommendedName>
        <fullName evidence="6 7">Small ribosomal subunit protein uS13</fullName>
    </recommendedName>
</protein>
<dbReference type="SUPFAM" id="SSF46946">
    <property type="entry name" value="S13-like H2TH domain"/>
    <property type="match status" value="1"/>
</dbReference>